<reference evidence="2" key="1">
    <citation type="submission" date="2018-05" db="EMBL/GenBank/DDBJ databases">
        <authorList>
            <person name="Lanie J.A."/>
            <person name="Ng W.-L."/>
            <person name="Kazmierczak K.M."/>
            <person name="Andrzejewski T.M."/>
            <person name="Davidsen T.M."/>
            <person name="Wayne K.J."/>
            <person name="Tettelin H."/>
            <person name="Glass J.I."/>
            <person name="Rusch D."/>
            <person name="Podicherti R."/>
            <person name="Tsui H.-C.T."/>
            <person name="Winkler M.E."/>
        </authorList>
    </citation>
    <scope>NUCLEOTIDE SEQUENCE</scope>
</reference>
<name>A0A383CMN9_9ZZZZ</name>
<keyword evidence="1" id="KW-0812">Transmembrane</keyword>
<evidence type="ECO:0000256" key="1">
    <source>
        <dbReference type="SAM" id="Phobius"/>
    </source>
</evidence>
<keyword evidence="1" id="KW-0472">Membrane</keyword>
<protein>
    <submittedName>
        <fullName evidence="2">Uncharacterized protein</fullName>
    </submittedName>
</protein>
<keyword evidence="1" id="KW-1133">Transmembrane helix</keyword>
<dbReference type="AlphaFoldDB" id="A0A383CMN9"/>
<evidence type="ECO:0000313" key="2">
    <source>
        <dbReference type="EMBL" id="SVE33472.1"/>
    </source>
</evidence>
<feature type="transmembrane region" description="Helical" evidence="1">
    <location>
        <begin position="12"/>
        <end position="28"/>
    </location>
</feature>
<organism evidence="2">
    <name type="scientific">marine metagenome</name>
    <dbReference type="NCBI Taxonomy" id="408172"/>
    <lineage>
        <taxon>unclassified sequences</taxon>
        <taxon>metagenomes</taxon>
        <taxon>ecological metagenomes</taxon>
    </lineage>
</organism>
<accession>A0A383CMN9</accession>
<feature type="transmembrane region" description="Helical" evidence="1">
    <location>
        <begin position="40"/>
        <end position="57"/>
    </location>
</feature>
<gene>
    <name evidence="2" type="ORF">METZ01_LOCUS486326</name>
</gene>
<proteinExistence type="predicted"/>
<sequence length="64" mass="7307">MTDQKPKSAWGSSRTFTLCCFAYFLGGYTLIKEYWPDSDMAFYILIAVGIGGGYLILKRRRDRG</sequence>
<dbReference type="EMBL" id="UINC01210141">
    <property type="protein sequence ID" value="SVE33472.1"/>
    <property type="molecule type" value="Genomic_DNA"/>
</dbReference>